<organism evidence="1 2">
    <name type="scientific">Populus tomentosa</name>
    <name type="common">Chinese white poplar</name>
    <dbReference type="NCBI Taxonomy" id="118781"/>
    <lineage>
        <taxon>Eukaryota</taxon>
        <taxon>Viridiplantae</taxon>
        <taxon>Streptophyta</taxon>
        <taxon>Embryophyta</taxon>
        <taxon>Tracheophyta</taxon>
        <taxon>Spermatophyta</taxon>
        <taxon>Magnoliopsida</taxon>
        <taxon>eudicotyledons</taxon>
        <taxon>Gunneridae</taxon>
        <taxon>Pentapetalae</taxon>
        <taxon>rosids</taxon>
        <taxon>fabids</taxon>
        <taxon>Malpighiales</taxon>
        <taxon>Salicaceae</taxon>
        <taxon>Saliceae</taxon>
        <taxon>Populus</taxon>
    </lineage>
</organism>
<sequence>MARLILSCKSSCLAKTSLLGLITSAPLQTIGQTSCFQNSVRNISKHRGFLSSEAAFSRKSWLSYPALYGQNQTLVLEAGKAKVQHYHLWGGGLEGAFSHDCSRNF</sequence>
<gene>
    <name evidence="1" type="ORF">POTOM_013971</name>
</gene>
<name>A0A8X8A1R1_POPTO</name>
<reference evidence="1" key="1">
    <citation type="journal article" date="2020" name="bioRxiv">
        <title>Hybrid origin of Populus tomentosa Carr. identified through genome sequencing and phylogenomic analysis.</title>
        <authorList>
            <person name="An X."/>
            <person name="Gao K."/>
            <person name="Chen Z."/>
            <person name="Li J."/>
            <person name="Yang X."/>
            <person name="Yang X."/>
            <person name="Zhou J."/>
            <person name="Guo T."/>
            <person name="Zhao T."/>
            <person name="Huang S."/>
            <person name="Miao D."/>
            <person name="Khan W.U."/>
            <person name="Rao P."/>
            <person name="Ye M."/>
            <person name="Lei B."/>
            <person name="Liao W."/>
            <person name="Wang J."/>
            <person name="Ji L."/>
            <person name="Li Y."/>
            <person name="Guo B."/>
            <person name="Mustafa N.S."/>
            <person name="Li S."/>
            <person name="Yun Q."/>
            <person name="Keller S.R."/>
            <person name="Mao J."/>
            <person name="Zhang R."/>
            <person name="Strauss S.H."/>
        </authorList>
    </citation>
    <scope>NUCLEOTIDE SEQUENCE</scope>
    <source>
        <strain evidence="1">GM15</strain>
        <tissue evidence="1">Leaf</tissue>
    </source>
</reference>
<proteinExistence type="predicted"/>
<dbReference type="Proteomes" id="UP000886885">
    <property type="component" value="Chromosome 3D"/>
</dbReference>
<comment type="caution">
    <text evidence="1">The sequence shown here is derived from an EMBL/GenBank/DDBJ whole genome shotgun (WGS) entry which is preliminary data.</text>
</comment>
<evidence type="ECO:0000313" key="1">
    <source>
        <dbReference type="EMBL" id="KAG6781088.1"/>
    </source>
</evidence>
<dbReference type="EMBL" id="JAAWWB010000006">
    <property type="protein sequence ID" value="KAG6781088.1"/>
    <property type="molecule type" value="Genomic_DNA"/>
</dbReference>
<keyword evidence="2" id="KW-1185">Reference proteome</keyword>
<accession>A0A8X8A1R1</accession>
<evidence type="ECO:0000313" key="2">
    <source>
        <dbReference type="Proteomes" id="UP000886885"/>
    </source>
</evidence>
<dbReference type="AlphaFoldDB" id="A0A8X8A1R1"/>
<protein>
    <submittedName>
        <fullName evidence="1">Uncharacterized protein</fullName>
    </submittedName>
</protein>